<name>A0A518RJK8_9SPHN</name>
<keyword evidence="1" id="KW-0732">Signal</keyword>
<dbReference type="Proteomes" id="UP000318055">
    <property type="component" value="Chromosome"/>
</dbReference>
<accession>A0A518RJK8</accession>
<dbReference type="AlphaFoldDB" id="A0A518RJK8"/>
<feature type="chain" id="PRO_5021914025" evidence="1">
    <location>
        <begin position="28"/>
        <end position="169"/>
    </location>
</feature>
<feature type="signal peptide" evidence="1">
    <location>
        <begin position="1"/>
        <end position="27"/>
    </location>
</feature>
<dbReference type="RefSeq" id="WP_145849112.1">
    <property type="nucleotide sequence ID" value="NZ_CP042239.1"/>
</dbReference>
<proteinExistence type="predicted"/>
<dbReference type="KEGG" id="ssua:FPZ54_17570"/>
<organism evidence="2 3">
    <name type="scientific">Sphingomonas suaedae</name>
    <dbReference type="NCBI Taxonomy" id="2599297"/>
    <lineage>
        <taxon>Bacteria</taxon>
        <taxon>Pseudomonadati</taxon>
        <taxon>Pseudomonadota</taxon>
        <taxon>Alphaproteobacteria</taxon>
        <taxon>Sphingomonadales</taxon>
        <taxon>Sphingomonadaceae</taxon>
        <taxon>Sphingomonas</taxon>
    </lineage>
</organism>
<reference evidence="2 3" key="1">
    <citation type="submission" date="2019-07" db="EMBL/GenBank/DDBJ databases">
        <title>Sphingomonas alkalisoli sp. nov., isolated from rhizosphere soil of Suaedae salsa.</title>
        <authorList>
            <person name="Zhang H."/>
            <person name="Xu L."/>
            <person name="Zhang J.-X."/>
            <person name="Sun J.-Q."/>
        </authorList>
    </citation>
    <scope>NUCLEOTIDE SEQUENCE [LARGE SCALE GENOMIC DNA]</scope>
    <source>
        <strain evidence="2 3">XS-10</strain>
    </source>
</reference>
<sequence length="169" mass="17534">MLRLAPTLFVLGSTLFTIALTASPALAQRLGTPTHSQLNEDGMRTTKTADAATDAGEKVDTVAINAGETKVVRVAAGADAATEVYLLSGGNPANTLKITVTVKGTTTTLKAANTTGGLIGFSIEGDTSGTGSWAQAGEVKDLKNRQTSSTDYPVELKAIRLSDFTFKKK</sequence>
<keyword evidence="3" id="KW-1185">Reference proteome</keyword>
<evidence type="ECO:0000256" key="1">
    <source>
        <dbReference type="SAM" id="SignalP"/>
    </source>
</evidence>
<gene>
    <name evidence="2" type="ORF">FPZ54_17570</name>
</gene>
<dbReference type="EMBL" id="CP042239">
    <property type="protein sequence ID" value="QDX27637.1"/>
    <property type="molecule type" value="Genomic_DNA"/>
</dbReference>
<protein>
    <submittedName>
        <fullName evidence="2">Uncharacterized protein</fullName>
    </submittedName>
</protein>
<evidence type="ECO:0000313" key="3">
    <source>
        <dbReference type="Proteomes" id="UP000318055"/>
    </source>
</evidence>
<evidence type="ECO:0000313" key="2">
    <source>
        <dbReference type="EMBL" id="QDX27637.1"/>
    </source>
</evidence>